<evidence type="ECO:0000256" key="5">
    <source>
        <dbReference type="SAM" id="Coils"/>
    </source>
</evidence>
<feature type="domain" description="ABC-2 type transporter transmembrane" evidence="7">
    <location>
        <begin position="815"/>
        <end position="994"/>
    </location>
</feature>
<dbReference type="GO" id="GO:0140359">
    <property type="term" value="F:ABC-type transporter activity"/>
    <property type="evidence" value="ECO:0007669"/>
    <property type="project" value="InterPro"/>
</dbReference>
<evidence type="ECO:0000313" key="8">
    <source>
        <dbReference type="EMBL" id="KMY51911.1"/>
    </source>
</evidence>
<evidence type="ECO:0000256" key="4">
    <source>
        <dbReference type="ARBA" id="ARBA00023136"/>
    </source>
</evidence>
<evidence type="ECO:0000256" key="1">
    <source>
        <dbReference type="ARBA" id="ARBA00004141"/>
    </source>
</evidence>
<feature type="transmembrane region" description="Helical" evidence="6">
    <location>
        <begin position="824"/>
        <end position="845"/>
    </location>
</feature>
<feature type="transmembrane region" description="Helical" evidence="6">
    <location>
        <begin position="970"/>
        <end position="994"/>
    </location>
</feature>
<dbReference type="NCBIfam" id="TIGR03061">
    <property type="entry name" value="pip_yhgE_Nterm"/>
    <property type="match status" value="1"/>
</dbReference>
<dbReference type="RefSeq" id="WP_049683269.1">
    <property type="nucleotide sequence ID" value="NZ_LFZW01000001.1"/>
</dbReference>
<dbReference type="Proteomes" id="UP000037146">
    <property type="component" value="Unassembled WGS sequence"/>
</dbReference>
<proteinExistence type="predicted"/>
<feature type="transmembrane region" description="Helical" evidence="6">
    <location>
        <begin position="921"/>
        <end position="940"/>
    </location>
</feature>
<dbReference type="PATRIC" id="fig|1679170.3.peg.5022"/>
<evidence type="ECO:0000256" key="3">
    <source>
        <dbReference type="ARBA" id="ARBA00022989"/>
    </source>
</evidence>
<evidence type="ECO:0000256" key="6">
    <source>
        <dbReference type="SAM" id="Phobius"/>
    </source>
</evidence>
<feature type="transmembrane region" description="Helical" evidence="6">
    <location>
        <begin position="20"/>
        <end position="38"/>
    </location>
</feature>
<keyword evidence="3 6" id="KW-1133">Transmembrane helix</keyword>
<sequence>MKNILNIFKTDVNNIRRNKAAIVVIVAVMILPSMYAWFNIIPSWDPYANTEGVSVAVVNLDEGAKVRKENVNVGDEIVLSLLDNNKLGWEFVDEEKAMKGVEKGDYYATIIIPKNFSEKLTSVLTDEPEKPELNYYINEKINAIAPKVTGAGASGIVESIQSGFVKVANKAIFTAFNEIGIELEVNRPSIEKIRDSIYRLEGDLPEIERVLGVADTDLEFAETAIEKANEGMVKAREISDQAEKLSVEVEKVMKDGDKSVRTYVPLVKQDLRLAQKVIQQIPDAVDRVSKKGTDMDKLLDKISEGTGKIDDGTEALQKLANLLEETDQKLTEERKVEEIISSLNSEYEKMDELKGNMEEAIDKLEKGENVGVDLVVKIDEMTKDLEQRFEDITDTYETIIIPGIEKDIENIRQQAPKVKDTLMDLQKVNTSLIDQITEWEKNGGLIDTTQYQEKIETILPVVDNNLSRVSTLLAVFTRVNEISGGRLLKQPIASLTNLQDQLTSVSELLTKTLKAIERGEEVSPAIWNTVKGQFEKVDNRLTEVIKYAETTVVDAFDDAIANLQKIDKEISSELNRLKETAKSASELADNLLDVAKNPEKTIKALKNMVQRIESGQNAIQSLVKFNEELQQRVDEGVFLDGVERLERMQKDLQEFKKIILQSVGNTRQSKENIGKTLADIKGKSKKMDDSVTELVRFIDNELMPKYEKALDKANNAIKEGNRMLAKANVAFPKVDELLGKVGKGLNTGKDGLQKAHDVFPEVKEKVIEMANRIRSLEEKGDLDQLIDLMKNDPNVEGDFFAKPILLKEHELFPIPNYGSAMSPFFTAMSLWVGALILVSSLIADVPNKHRYKSYEAYFGRFLTFWFIGLMQAFIVTMGDMFLLKTFVAHKLMFVLFGFLISTTFVTIVYTLVSVFGNTGKVIGIVLLVMQLGASGGTFPIQMTPTFFQKIHEFLPFTHALGLFREAVGGIIWPVVWKHVAWLLGYMGVFLFIGIKLKERINKSSDKFLAEARESKVIL</sequence>
<evidence type="ECO:0000256" key="2">
    <source>
        <dbReference type="ARBA" id="ARBA00022692"/>
    </source>
</evidence>
<dbReference type="OrthoDB" id="9811483at2"/>
<dbReference type="Gene3D" id="3.40.1710.10">
    <property type="entry name" value="abc type-2 transporter like domain"/>
    <property type="match status" value="1"/>
</dbReference>
<dbReference type="PANTHER" id="PTHR43077">
    <property type="entry name" value="TRANSPORT PERMEASE YVFS-RELATED"/>
    <property type="match status" value="1"/>
</dbReference>
<keyword evidence="5" id="KW-0175">Coiled coil</keyword>
<feature type="transmembrane region" description="Helical" evidence="6">
    <location>
        <begin position="887"/>
        <end position="909"/>
    </location>
</feature>
<dbReference type="STRING" id="1679170.AC625_22255"/>
<dbReference type="GO" id="GO:0016020">
    <property type="term" value="C:membrane"/>
    <property type="evidence" value="ECO:0007669"/>
    <property type="project" value="UniProtKB-SubCell"/>
</dbReference>
<comment type="subcellular location">
    <subcellularLocation>
        <location evidence="1">Membrane</location>
        <topology evidence="1">Multi-pass membrane protein</topology>
    </subcellularLocation>
</comment>
<protein>
    <recommendedName>
        <fullName evidence="7">ABC-2 type transporter transmembrane domain-containing protein</fullName>
    </recommendedName>
</protein>
<evidence type="ECO:0000259" key="7">
    <source>
        <dbReference type="Pfam" id="PF12698"/>
    </source>
</evidence>
<keyword evidence="2 6" id="KW-0812">Transmembrane</keyword>
<feature type="coiled-coil region" evidence="5">
    <location>
        <begin position="560"/>
        <end position="594"/>
    </location>
</feature>
<comment type="caution">
    <text evidence="8">The sequence shown here is derived from an EMBL/GenBank/DDBJ whole genome shotgun (WGS) entry which is preliminary data.</text>
</comment>
<keyword evidence="4 6" id="KW-0472">Membrane</keyword>
<dbReference type="PANTHER" id="PTHR43077:SF10">
    <property type="entry name" value="TRANSPORT PERMEASE PROTEIN"/>
    <property type="match status" value="1"/>
</dbReference>
<dbReference type="Pfam" id="PF12698">
    <property type="entry name" value="ABC2_membrane_3"/>
    <property type="match status" value="2"/>
</dbReference>
<dbReference type="InterPro" id="IPR013525">
    <property type="entry name" value="ABC2_TM"/>
</dbReference>
<dbReference type="AlphaFoldDB" id="A0A0K9GZ61"/>
<name>A0A0K9GZ61_9BACI</name>
<gene>
    <name evidence="8" type="ORF">AC625_22255</name>
</gene>
<dbReference type="SUPFAM" id="SSF58104">
    <property type="entry name" value="Methyl-accepting chemotaxis protein (MCP) signaling domain"/>
    <property type="match status" value="1"/>
</dbReference>
<feature type="coiled-coil region" evidence="5">
    <location>
        <begin position="309"/>
        <end position="370"/>
    </location>
</feature>
<accession>A0A0K9GZ61</accession>
<dbReference type="NCBIfam" id="TIGR03062">
    <property type="entry name" value="pip_yhgE_Cterm"/>
    <property type="match status" value="1"/>
</dbReference>
<dbReference type="InterPro" id="IPR017501">
    <property type="entry name" value="Phage_infect_YhgE_C"/>
</dbReference>
<feature type="transmembrane region" description="Helical" evidence="6">
    <location>
        <begin position="857"/>
        <end position="875"/>
    </location>
</feature>
<organism evidence="8 9">
    <name type="scientific">Peribacillus loiseleuriae</name>
    <dbReference type="NCBI Taxonomy" id="1679170"/>
    <lineage>
        <taxon>Bacteria</taxon>
        <taxon>Bacillati</taxon>
        <taxon>Bacillota</taxon>
        <taxon>Bacilli</taxon>
        <taxon>Bacillales</taxon>
        <taxon>Bacillaceae</taxon>
        <taxon>Peribacillus</taxon>
    </lineage>
</organism>
<feature type="domain" description="ABC-2 type transporter transmembrane" evidence="7">
    <location>
        <begin position="24"/>
        <end position="151"/>
    </location>
</feature>
<dbReference type="EMBL" id="LFZW01000001">
    <property type="protein sequence ID" value="KMY51911.1"/>
    <property type="molecule type" value="Genomic_DNA"/>
</dbReference>
<dbReference type="InterPro" id="IPR051328">
    <property type="entry name" value="T7SS_ABC-Transporter"/>
</dbReference>
<dbReference type="InterPro" id="IPR017500">
    <property type="entry name" value="Phage_infect_YhgE_N"/>
</dbReference>
<reference evidence="9" key="1">
    <citation type="submission" date="2015-07" db="EMBL/GenBank/DDBJ databases">
        <title>Genome sequencing project for genomic taxonomy and phylogenomics of Bacillus-like bacteria.</title>
        <authorList>
            <person name="Liu B."/>
            <person name="Wang J."/>
            <person name="Zhu Y."/>
            <person name="Liu G."/>
            <person name="Chen Q."/>
            <person name="Chen Z."/>
            <person name="Lan J."/>
            <person name="Che J."/>
            <person name="Ge C."/>
            <person name="Shi H."/>
            <person name="Pan Z."/>
            <person name="Liu X."/>
        </authorList>
    </citation>
    <scope>NUCLEOTIDE SEQUENCE [LARGE SCALE GENOMIC DNA]</scope>
    <source>
        <strain evidence="9">FJAT-27997</strain>
    </source>
</reference>
<evidence type="ECO:0000313" key="9">
    <source>
        <dbReference type="Proteomes" id="UP000037146"/>
    </source>
</evidence>
<keyword evidence="9" id="KW-1185">Reference proteome</keyword>